<organism evidence="5 6">
    <name type="scientific">Dyadobacter jejuensis</name>
    <dbReference type="NCBI Taxonomy" id="1082580"/>
    <lineage>
        <taxon>Bacteria</taxon>
        <taxon>Pseudomonadati</taxon>
        <taxon>Bacteroidota</taxon>
        <taxon>Cytophagia</taxon>
        <taxon>Cytophagales</taxon>
        <taxon>Spirosomataceae</taxon>
        <taxon>Dyadobacter</taxon>
    </lineage>
</organism>
<dbReference type="Proteomes" id="UP000245880">
    <property type="component" value="Unassembled WGS sequence"/>
</dbReference>
<evidence type="ECO:0000313" key="6">
    <source>
        <dbReference type="Proteomes" id="UP000245880"/>
    </source>
</evidence>
<keyword evidence="2" id="KW-0238">DNA-binding</keyword>
<dbReference type="Pfam" id="PF13102">
    <property type="entry name" value="Phage_int_SAM_5"/>
    <property type="match status" value="1"/>
</dbReference>
<dbReference type="InterPro" id="IPR011010">
    <property type="entry name" value="DNA_brk_join_enz"/>
</dbReference>
<evidence type="ECO:0000313" key="5">
    <source>
        <dbReference type="EMBL" id="PWJ59097.1"/>
    </source>
</evidence>
<dbReference type="InterPro" id="IPR050090">
    <property type="entry name" value="Tyrosine_recombinase_XerCD"/>
</dbReference>
<evidence type="ECO:0000256" key="1">
    <source>
        <dbReference type="ARBA" id="ARBA00008857"/>
    </source>
</evidence>
<dbReference type="Pfam" id="PF17293">
    <property type="entry name" value="Arm-DNA-bind_5"/>
    <property type="match status" value="1"/>
</dbReference>
<dbReference type="AlphaFoldDB" id="A0A316B980"/>
<dbReference type="SUPFAM" id="SSF56349">
    <property type="entry name" value="DNA breaking-rejoining enzymes"/>
    <property type="match status" value="1"/>
</dbReference>
<dbReference type="InterPro" id="IPR025269">
    <property type="entry name" value="SAM-like_dom"/>
</dbReference>
<dbReference type="InterPro" id="IPR010998">
    <property type="entry name" value="Integrase_recombinase_N"/>
</dbReference>
<dbReference type="RefSeq" id="WP_109673993.1">
    <property type="nucleotide sequence ID" value="NZ_QGDT01000003.1"/>
</dbReference>
<dbReference type="PROSITE" id="PS51898">
    <property type="entry name" value="TYR_RECOMBINASE"/>
    <property type="match status" value="1"/>
</dbReference>
<dbReference type="InterPro" id="IPR035386">
    <property type="entry name" value="Arm-DNA-bind_5"/>
</dbReference>
<dbReference type="PANTHER" id="PTHR30349">
    <property type="entry name" value="PHAGE INTEGRASE-RELATED"/>
    <property type="match status" value="1"/>
</dbReference>
<dbReference type="Gene3D" id="1.10.150.130">
    <property type="match status" value="1"/>
</dbReference>
<proteinExistence type="inferred from homology"/>
<gene>
    <name evidence="5" type="ORF">CLV98_103471</name>
</gene>
<dbReference type="InterPro" id="IPR013762">
    <property type="entry name" value="Integrase-like_cat_sf"/>
</dbReference>
<comment type="similarity">
    <text evidence="1">Belongs to the 'phage' integrase family.</text>
</comment>
<accession>A0A316B980</accession>
<sequence>MSNITFHVELDSYKKKDGTHNLQIRITQNRKSKRITTGLSILPNNWNPEKCEVRKADPQYRQKNALLKSKMLELESTYLEASIQDKALHPEKLILQLRREVVGSNFFEYAKTRIARMSSPSTRKGMSSVVKKLYEYRKSDQLFFSQINYEFILNYERYLKKQGNGINTIHSSMKSIKAIYNEALKTGQFDLEGPSPWSLYKLKKAKSKRRKLDELQIIQIEQLDIRPGINKWHSRNIFLMSFFLQGMRAADIIQLKWGQVKNDRVEYISGKTGKFRSKKLIPRATEILAHYRYPGLRATDYVFPFLKSKNKKQFSEDEWLGAISSTNTIINKHLRAIAVEIGIDGLSMHVARHSFADIARKKTGDVYAVSNALDHSSVTITENYFNAASRAENDDLVDSVFG</sequence>
<dbReference type="InterPro" id="IPR002104">
    <property type="entry name" value="Integrase_catalytic"/>
</dbReference>
<dbReference type="GO" id="GO:0015074">
    <property type="term" value="P:DNA integration"/>
    <property type="evidence" value="ECO:0007669"/>
    <property type="project" value="InterPro"/>
</dbReference>
<evidence type="ECO:0000259" key="4">
    <source>
        <dbReference type="PROSITE" id="PS51898"/>
    </source>
</evidence>
<name>A0A316B980_9BACT</name>
<protein>
    <submittedName>
        <fullName evidence="5">Site-specific recombinase XerC</fullName>
    </submittedName>
</protein>
<keyword evidence="3" id="KW-0233">DNA recombination</keyword>
<evidence type="ECO:0000256" key="3">
    <source>
        <dbReference type="ARBA" id="ARBA00023172"/>
    </source>
</evidence>
<dbReference type="Gene3D" id="1.10.443.10">
    <property type="entry name" value="Intergrase catalytic core"/>
    <property type="match status" value="1"/>
</dbReference>
<dbReference type="GO" id="GO:0003677">
    <property type="term" value="F:DNA binding"/>
    <property type="evidence" value="ECO:0007669"/>
    <property type="project" value="UniProtKB-KW"/>
</dbReference>
<dbReference type="PANTHER" id="PTHR30349:SF64">
    <property type="entry name" value="PROPHAGE INTEGRASE INTD-RELATED"/>
    <property type="match status" value="1"/>
</dbReference>
<dbReference type="Pfam" id="PF00589">
    <property type="entry name" value="Phage_integrase"/>
    <property type="match status" value="1"/>
</dbReference>
<dbReference type="OrthoDB" id="1094492at2"/>
<dbReference type="GO" id="GO:0006310">
    <property type="term" value="P:DNA recombination"/>
    <property type="evidence" value="ECO:0007669"/>
    <property type="project" value="UniProtKB-KW"/>
</dbReference>
<feature type="domain" description="Tyr recombinase" evidence="4">
    <location>
        <begin position="207"/>
        <end position="398"/>
    </location>
</feature>
<dbReference type="EMBL" id="QGDT01000003">
    <property type="protein sequence ID" value="PWJ59097.1"/>
    <property type="molecule type" value="Genomic_DNA"/>
</dbReference>
<reference evidence="5 6" key="1">
    <citation type="submission" date="2018-03" db="EMBL/GenBank/DDBJ databases">
        <title>Genomic Encyclopedia of Archaeal and Bacterial Type Strains, Phase II (KMG-II): from individual species to whole genera.</title>
        <authorList>
            <person name="Goeker M."/>
        </authorList>
    </citation>
    <scope>NUCLEOTIDE SEQUENCE [LARGE SCALE GENOMIC DNA]</scope>
    <source>
        <strain evidence="5 6">DSM 100346</strain>
    </source>
</reference>
<comment type="caution">
    <text evidence="5">The sequence shown here is derived from an EMBL/GenBank/DDBJ whole genome shotgun (WGS) entry which is preliminary data.</text>
</comment>
<evidence type="ECO:0000256" key="2">
    <source>
        <dbReference type="ARBA" id="ARBA00023125"/>
    </source>
</evidence>
<keyword evidence="6" id="KW-1185">Reference proteome</keyword>